<evidence type="ECO:0000259" key="4">
    <source>
        <dbReference type="Pfam" id="PF01872"/>
    </source>
</evidence>
<dbReference type="InterPro" id="IPR024072">
    <property type="entry name" value="DHFR-like_dom_sf"/>
</dbReference>
<evidence type="ECO:0000313" key="6">
    <source>
        <dbReference type="Proteomes" id="UP000706891"/>
    </source>
</evidence>
<keyword evidence="2" id="KW-0521">NADP</keyword>
<reference evidence="5" key="1">
    <citation type="submission" date="2020-08" db="EMBL/GenBank/DDBJ databases">
        <authorList>
            <person name="Cejkova D."/>
            <person name="Kubasova T."/>
            <person name="Jahodarova E."/>
            <person name="Rychlik I."/>
        </authorList>
    </citation>
    <scope>NUCLEOTIDE SEQUENCE</scope>
    <source>
        <strain evidence="5">An824</strain>
    </source>
</reference>
<evidence type="ECO:0000313" key="5">
    <source>
        <dbReference type="EMBL" id="MBM6673619.1"/>
    </source>
</evidence>
<dbReference type="GO" id="GO:0008703">
    <property type="term" value="F:5-amino-6-(5-phosphoribosylamino)uracil reductase activity"/>
    <property type="evidence" value="ECO:0007669"/>
    <property type="project" value="InterPro"/>
</dbReference>
<dbReference type="InterPro" id="IPR002734">
    <property type="entry name" value="RibDG_C"/>
</dbReference>
<dbReference type="Proteomes" id="UP000706891">
    <property type="component" value="Unassembled WGS sequence"/>
</dbReference>
<comment type="caution">
    <text evidence="5">The sequence shown here is derived from an EMBL/GenBank/DDBJ whole genome shotgun (WGS) entry which is preliminary data.</text>
</comment>
<dbReference type="AlphaFoldDB" id="A0A938WT25"/>
<gene>
    <name evidence="5" type="ORF">H6A34_07000</name>
</gene>
<name>A0A938WT25_9BACT</name>
<dbReference type="Pfam" id="PF01872">
    <property type="entry name" value="RibD_C"/>
    <property type="match status" value="1"/>
</dbReference>
<dbReference type="RefSeq" id="WP_205104424.1">
    <property type="nucleotide sequence ID" value="NZ_JACJJG010000029.1"/>
</dbReference>
<organism evidence="5 6">
    <name type="scientific">Marseilla massiliensis</name>
    <dbReference type="NCBI Taxonomy" id="1841864"/>
    <lineage>
        <taxon>Bacteria</taxon>
        <taxon>Pseudomonadati</taxon>
        <taxon>Bacteroidota</taxon>
        <taxon>Bacteroidia</taxon>
        <taxon>Bacteroidales</taxon>
        <taxon>Prevotellaceae</taxon>
        <taxon>Marseilla</taxon>
    </lineage>
</organism>
<accession>A0A938WT25</accession>
<protein>
    <submittedName>
        <fullName evidence="5">Dihydrofolate reductase family protein</fullName>
    </submittedName>
</protein>
<dbReference type="EMBL" id="JACJJG010000029">
    <property type="protein sequence ID" value="MBM6673619.1"/>
    <property type="molecule type" value="Genomic_DNA"/>
</dbReference>
<evidence type="ECO:0000256" key="1">
    <source>
        <dbReference type="ARBA" id="ARBA00005104"/>
    </source>
</evidence>
<keyword evidence="3" id="KW-0560">Oxidoreductase</keyword>
<dbReference type="InterPro" id="IPR050765">
    <property type="entry name" value="Riboflavin_Biosynth_HTPR"/>
</dbReference>
<evidence type="ECO:0000256" key="3">
    <source>
        <dbReference type="ARBA" id="ARBA00023002"/>
    </source>
</evidence>
<dbReference type="Gene3D" id="3.40.430.10">
    <property type="entry name" value="Dihydrofolate Reductase, subunit A"/>
    <property type="match status" value="1"/>
</dbReference>
<dbReference type="PANTHER" id="PTHR38011">
    <property type="entry name" value="DIHYDROFOLATE REDUCTASE FAMILY PROTEIN (AFU_ORTHOLOGUE AFUA_8G06820)"/>
    <property type="match status" value="1"/>
</dbReference>
<sequence length="230" mass="25119">MESNNGNGRPYIVCHMMSSVDGRIDCSMTENLGDTDAYYAALDELECDADLSGRVTMQMHTALPGTFKATDSTPIGREEWRNAGHGGKYEIAIDTHGTLLWPDSAAQDNLLVITDEACPRQYHDRLTAQGISWIACGRRGIDLSRAMQILRSEFSVERLAVVGGGHINAAFLTAGLLDEVSLMVGAGIDGRKGMTAVFDGIEDMDYPTTTIKLVGVKRVGENTVWIRYKK</sequence>
<dbReference type="PANTHER" id="PTHR38011:SF7">
    <property type="entry name" value="2,5-DIAMINO-6-RIBOSYLAMINO-4(3H)-PYRIMIDINONE 5'-PHOSPHATE REDUCTASE"/>
    <property type="match status" value="1"/>
</dbReference>
<dbReference type="GO" id="GO:0009231">
    <property type="term" value="P:riboflavin biosynthetic process"/>
    <property type="evidence" value="ECO:0007669"/>
    <property type="project" value="InterPro"/>
</dbReference>
<comment type="pathway">
    <text evidence="1">Cofactor biosynthesis; riboflavin biosynthesis.</text>
</comment>
<reference evidence="5" key="2">
    <citation type="journal article" date="2021" name="Sci. Rep.">
        <title>The distribution of antibiotic resistance genes in chicken gut microbiota commensals.</title>
        <authorList>
            <person name="Juricova H."/>
            <person name="Matiasovicova J."/>
            <person name="Kubasova T."/>
            <person name="Cejkova D."/>
            <person name="Rychlik I."/>
        </authorList>
    </citation>
    <scope>NUCLEOTIDE SEQUENCE</scope>
    <source>
        <strain evidence="5">An824</strain>
    </source>
</reference>
<feature type="domain" description="Bacterial bifunctional deaminase-reductase C-terminal" evidence="4">
    <location>
        <begin position="10"/>
        <end position="224"/>
    </location>
</feature>
<keyword evidence="6" id="KW-1185">Reference proteome</keyword>
<evidence type="ECO:0000256" key="2">
    <source>
        <dbReference type="ARBA" id="ARBA00022857"/>
    </source>
</evidence>
<proteinExistence type="predicted"/>
<dbReference type="SUPFAM" id="SSF53597">
    <property type="entry name" value="Dihydrofolate reductase-like"/>
    <property type="match status" value="1"/>
</dbReference>